<dbReference type="GO" id="GO:0004806">
    <property type="term" value="F:triacylglycerol lipase activity"/>
    <property type="evidence" value="ECO:0007669"/>
    <property type="project" value="InterPro"/>
</dbReference>
<dbReference type="PROSITE" id="PS51257">
    <property type="entry name" value="PROKAR_LIPOPROTEIN"/>
    <property type="match status" value="1"/>
</dbReference>
<feature type="signal peptide" evidence="2">
    <location>
        <begin position="1"/>
        <end position="21"/>
    </location>
</feature>
<dbReference type="OrthoDB" id="9955at2"/>
<dbReference type="GO" id="GO:0016042">
    <property type="term" value="P:lipid catabolic process"/>
    <property type="evidence" value="ECO:0007669"/>
    <property type="project" value="InterPro"/>
</dbReference>
<organism evidence="3 4">
    <name type="scientific">Chondromyces apiculatus DSM 436</name>
    <dbReference type="NCBI Taxonomy" id="1192034"/>
    <lineage>
        <taxon>Bacteria</taxon>
        <taxon>Pseudomonadati</taxon>
        <taxon>Myxococcota</taxon>
        <taxon>Polyangia</taxon>
        <taxon>Polyangiales</taxon>
        <taxon>Polyangiaceae</taxon>
        <taxon>Chondromyces</taxon>
    </lineage>
</organism>
<dbReference type="SUPFAM" id="SSF53474">
    <property type="entry name" value="alpha/beta-Hydrolases"/>
    <property type="match status" value="1"/>
</dbReference>
<dbReference type="Gene3D" id="3.40.50.1820">
    <property type="entry name" value="alpha/beta hydrolase"/>
    <property type="match status" value="1"/>
</dbReference>
<dbReference type="Proteomes" id="UP000019678">
    <property type="component" value="Unassembled WGS sequence"/>
</dbReference>
<dbReference type="STRING" id="1192034.CAP_3695"/>
<dbReference type="PANTHER" id="PTHR34853">
    <property type="match status" value="1"/>
</dbReference>
<evidence type="ECO:0000256" key="1">
    <source>
        <dbReference type="SAM" id="MobiDB-lite"/>
    </source>
</evidence>
<sequence length="456" mass="48409">MKLAPLSWLVRVGTLSLCLMSAACIIITGEGEGEGEGPLPDPEEEPVVEGREPEVADPGSPCQVGDRGVVLAYEKVAEYATAVETQAQLDAFLGLYTDLGYVSHPVEAEVQYGVDSYRVSYCTVDAALPDPGTGERTRRKLAVATGMLSVPRRSEASAVVLYHHGTSVSYDDAPSNPSIEVSFDGPPSSTIFAGSGFIYVAPDYLGLGSSPLTPHRYFHAGSEADSATDLLKAAQEVLGDLEVARTEDLFLFGFSQGGHAALATQRRLEEELGVTVTATATSGGVFDVERFFLSCLANEEVATLALYASYVLVAYDTVYGVYGSTAEVFAPAYAGIVEGLFDMEHTFDEVVAALAPSARETLAPGFYAAVSGDAEHPVRVRMRENGVDEGWVPGAPVRNYHSPEDEEVAYGDAEASVAALNEGGGAVTIETLDGLDHINTWLQAMPRAVGWFRGLE</sequence>
<dbReference type="EMBL" id="ASRX01000027">
    <property type="protein sequence ID" value="EYF05105.1"/>
    <property type="molecule type" value="Genomic_DNA"/>
</dbReference>
<feature type="compositionally biased region" description="Acidic residues" evidence="1">
    <location>
        <begin position="31"/>
        <end position="47"/>
    </location>
</feature>
<gene>
    <name evidence="3" type="ORF">CAP_3695</name>
</gene>
<comment type="caution">
    <text evidence="3">The sequence shown here is derived from an EMBL/GenBank/DDBJ whole genome shotgun (WGS) entry which is preliminary data.</text>
</comment>
<name>A0A017T8H6_9BACT</name>
<dbReference type="AlphaFoldDB" id="A0A017T8H6"/>
<dbReference type="InterPro" id="IPR005152">
    <property type="entry name" value="Lipase_secreted"/>
</dbReference>
<feature type="chain" id="PRO_5001496978" description="Lysophospholipase" evidence="2">
    <location>
        <begin position="22"/>
        <end position="456"/>
    </location>
</feature>
<dbReference type="RefSeq" id="WP_156040935.1">
    <property type="nucleotide sequence ID" value="NZ_ASRX01000027.1"/>
</dbReference>
<evidence type="ECO:0008006" key="5">
    <source>
        <dbReference type="Google" id="ProtNLM"/>
    </source>
</evidence>
<protein>
    <recommendedName>
        <fullName evidence="5">Lysophospholipase</fullName>
    </recommendedName>
</protein>
<evidence type="ECO:0000313" key="4">
    <source>
        <dbReference type="Proteomes" id="UP000019678"/>
    </source>
</evidence>
<proteinExistence type="predicted"/>
<dbReference type="Gene3D" id="1.10.260.160">
    <property type="match status" value="1"/>
</dbReference>
<dbReference type="InterPro" id="IPR029058">
    <property type="entry name" value="AB_hydrolase_fold"/>
</dbReference>
<keyword evidence="2" id="KW-0732">Signal</keyword>
<evidence type="ECO:0000313" key="3">
    <source>
        <dbReference type="EMBL" id="EYF05105.1"/>
    </source>
</evidence>
<keyword evidence="4" id="KW-1185">Reference proteome</keyword>
<reference evidence="3 4" key="1">
    <citation type="submission" date="2013-05" db="EMBL/GenBank/DDBJ databases">
        <title>Genome assembly of Chondromyces apiculatus DSM 436.</title>
        <authorList>
            <person name="Sharma G."/>
            <person name="Khatri I."/>
            <person name="Kaur C."/>
            <person name="Mayilraj S."/>
            <person name="Subramanian S."/>
        </authorList>
    </citation>
    <scope>NUCLEOTIDE SEQUENCE [LARGE SCALE GENOMIC DNA]</scope>
    <source>
        <strain evidence="3 4">DSM 436</strain>
    </source>
</reference>
<dbReference type="eggNOG" id="COG1506">
    <property type="taxonomic scope" value="Bacteria"/>
</dbReference>
<accession>A0A017T8H6</accession>
<evidence type="ECO:0000256" key="2">
    <source>
        <dbReference type="SAM" id="SignalP"/>
    </source>
</evidence>
<dbReference type="PANTHER" id="PTHR34853:SF1">
    <property type="entry name" value="LIPASE 5"/>
    <property type="match status" value="1"/>
</dbReference>
<feature type="region of interest" description="Disordered" evidence="1">
    <location>
        <begin position="31"/>
        <end position="61"/>
    </location>
</feature>